<dbReference type="InterPro" id="IPR024688">
    <property type="entry name" value="Mac_dom"/>
</dbReference>
<dbReference type="Pfam" id="PF00132">
    <property type="entry name" value="Hexapep"/>
    <property type="match status" value="1"/>
</dbReference>
<evidence type="ECO:0000259" key="6">
    <source>
        <dbReference type="SMART" id="SM01266"/>
    </source>
</evidence>
<keyword evidence="2 5" id="KW-0808">Transferase</keyword>
<dbReference type="CDD" id="cd03357">
    <property type="entry name" value="LbH_MAT_GAT"/>
    <property type="match status" value="1"/>
</dbReference>
<dbReference type="Gene3D" id="2.160.10.10">
    <property type="entry name" value="Hexapeptide repeat proteins"/>
    <property type="match status" value="1"/>
</dbReference>
<dbReference type="EMBL" id="OBQF01000003">
    <property type="protein sequence ID" value="SOC42040.1"/>
    <property type="molecule type" value="Genomic_DNA"/>
</dbReference>
<sequence length="185" mass="20354">MDEKEKMIDGGWYNANYDRILSEERNKAQNLCHTFNQMNPGDEKGRQKIIVELLGYIPENLNISSPFMVDYGYNVQFGKNVFINMNSYFMDGAEITLGDNVFIGPSCGFYTAEHPLDAAERRKGLEKASPITVGDDVWIGAGVSVMPGVTIGEKCVIGAGSVVTKDIPPNSLAMGVPCHVIREID</sequence>
<keyword evidence="4 5" id="KW-0012">Acyltransferase</keyword>
<dbReference type="PANTHER" id="PTHR43017:SF1">
    <property type="entry name" value="ACETYLTRANSFERASE YJL218W-RELATED"/>
    <property type="match status" value="1"/>
</dbReference>
<evidence type="ECO:0000256" key="3">
    <source>
        <dbReference type="ARBA" id="ARBA00022737"/>
    </source>
</evidence>
<reference evidence="8" key="1">
    <citation type="submission" date="2017-08" db="EMBL/GenBank/DDBJ databases">
        <authorList>
            <person name="Varghese N."/>
            <person name="Submissions S."/>
        </authorList>
    </citation>
    <scope>NUCLEOTIDE SEQUENCE [LARGE SCALE GENOMIC DNA]</scope>
    <source>
        <strain evidence="8">DSM 23173</strain>
    </source>
</reference>
<protein>
    <recommendedName>
        <fullName evidence="5">Acetyltransferase</fullName>
        <ecNumber evidence="5">2.3.1.-</ecNumber>
    </recommendedName>
</protein>
<dbReference type="Pfam" id="PF12464">
    <property type="entry name" value="Mac"/>
    <property type="match status" value="1"/>
</dbReference>
<evidence type="ECO:0000313" key="7">
    <source>
        <dbReference type="EMBL" id="SOC42040.1"/>
    </source>
</evidence>
<evidence type="ECO:0000256" key="2">
    <source>
        <dbReference type="ARBA" id="ARBA00022679"/>
    </source>
</evidence>
<evidence type="ECO:0000256" key="1">
    <source>
        <dbReference type="ARBA" id="ARBA00007274"/>
    </source>
</evidence>
<dbReference type="Proteomes" id="UP000219412">
    <property type="component" value="Unassembled WGS sequence"/>
</dbReference>
<evidence type="ECO:0000256" key="4">
    <source>
        <dbReference type="ARBA" id="ARBA00023315"/>
    </source>
</evidence>
<comment type="similarity">
    <text evidence="1 5">Belongs to the transferase hexapeptide repeat family.</text>
</comment>
<dbReference type="RefSeq" id="WP_097040696.1">
    <property type="nucleotide sequence ID" value="NZ_OBQF01000003.1"/>
</dbReference>
<dbReference type="SMART" id="SM01266">
    <property type="entry name" value="Mac"/>
    <property type="match status" value="1"/>
</dbReference>
<dbReference type="OrthoDB" id="9782926at2"/>
<dbReference type="AlphaFoldDB" id="A0A285UJH0"/>
<dbReference type="PANTHER" id="PTHR43017">
    <property type="entry name" value="GALACTOSIDE O-ACETYLTRANSFERASE"/>
    <property type="match status" value="1"/>
</dbReference>
<proteinExistence type="inferred from homology"/>
<dbReference type="InterPro" id="IPR001451">
    <property type="entry name" value="Hexapep"/>
</dbReference>
<keyword evidence="3" id="KW-0677">Repeat</keyword>
<evidence type="ECO:0000313" key="8">
    <source>
        <dbReference type="Proteomes" id="UP000219412"/>
    </source>
</evidence>
<gene>
    <name evidence="7" type="ORF">SAMN05878391_1499</name>
</gene>
<dbReference type="FunFam" id="2.160.10.10:FF:000008">
    <property type="entry name" value="Maltose O-acetyltransferase"/>
    <property type="match status" value="1"/>
</dbReference>
<dbReference type="InterPro" id="IPR011004">
    <property type="entry name" value="Trimer_LpxA-like_sf"/>
</dbReference>
<dbReference type="InterPro" id="IPR039369">
    <property type="entry name" value="LacA-like"/>
</dbReference>
<accession>A0A285UJH0</accession>
<name>A0A285UJH0_9STAP</name>
<evidence type="ECO:0000256" key="5">
    <source>
        <dbReference type="RuleBase" id="RU367021"/>
    </source>
</evidence>
<organism evidence="7 8">
    <name type="scientific">Salinicoccus kekensis</name>
    <dbReference type="NCBI Taxonomy" id="714307"/>
    <lineage>
        <taxon>Bacteria</taxon>
        <taxon>Bacillati</taxon>
        <taxon>Bacillota</taxon>
        <taxon>Bacilli</taxon>
        <taxon>Bacillales</taxon>
        <taxon>Staphylococcaceae</taxon>
        <taxon>Salinicoccus</taxon>
    </lineage>
</organism>
<dbReference type="GO" id="GO:0008870">
    <property type="term" value="F:galactoside O-acetyltransferase activity"/>
    <property type="evidence" value="ECO:0007669"/>
    <property type="project" value="TreeGrafter"/>
</dbReference>
<feature type="domain" description="Maltose/galactoside acetyltransferase" evidence="6">
    <location>
        <begin position="4"/>
        <end position="59"/>
    </location>
</feature>
<dbReference type="SUPFAM" id="SSF51161">
    <property type="entry name" value="Trimeric LpxA-like enzymes"/>
    <property type="match status" value="1"/>
</dbReference>
<dbReference type="EC" id="2.3.1.-" evidence="5"/>
<keyword evidence="8" id="KW-1185">Reference proteome</keyword>